<evidence type="ECO:0000313" key="2">
    <source>
        <dbReference type="Proteomes" id="UP000593560"/>
    </source>
</evidence>
<accession>A0A7J9IBX1</accession>
<name>A0A7J9IBX1_9ROSI</name>
<dbReference type="AlphaFoldDB" id="A0A7J9IBX1"/>
<gene>
    <name evidence="1" type="ORF">Gohar_027963</name>
</gene>
<sequence length="211" mass="24003">MSSLCENYGYEKSIAEELIPKKVRFRGEDDDTSNDMMIDLSSVQPTSWRDKLVGQSSKDAFNRSEGKEDLDFLYEDIQKSIVNGVPSITFSDRIHQILIQGIENTVILKLLGRNNGFSILQNEICNLWRPSAPLHMMDIKNGYFLPWMLAFDPTQAYPSVVMAWIRFPGLPGYLNSGLTGEKKTDSLDTTSENRNTAWTIRRRKTQISGRG</sequence>
<dbReference type="Proteomes" id="UP000593560">
    <property type="component" value="Unassembled WGS sequence"/>
</dbReference>
<reference evidence="1 2" key="1">
    <citation type="journal article" date="2019" name="Genome Biol. Evol.">
        <title>Insights into the evolution of the New World diploid cottons (Gossypium, subgenus Houzingenia) based on genome sequencing.</title>
        <authorList>
            <person name="Grover C.E."/>
            <person name="Arick M.A. 2nd"/>
            <person name="Thrash A."/>
            <person name="Conover J.L."/>
            <person name="Sanders W.S."/>
            <person name="Peterson D.G."/>
            <person name="Frelichowski J.E."/>
            <person name="Scheffler J.A."/>
            <person name="Scheffler B.E."/>
            <person name="Wendel J.F."/>
        </authorList>
    </citation>
    <scope>NUCLEOTIDE SEQUENCE [LARGE SCALE GENOMIC DNA]</scope>
    <source>
        <strain evidence="1">0</strain>
        <tissue evidence="1">Leaf</tissue>
    </source>
</reference>
<evidence type="ECO:0008006" key="3">
    <source>
        <dbReference type="Google" id="ProtNLM"/>
    </source>
</evidence>
<dbReference type="EMBL" id="JABFAD010329463">
    <property type="protein sequence ID" value="MBA0819398.1"/>
    <property type="molecule type" value="Genomic_DNA"/>
</dbReference>
<dbReference type="OrthoDB" id="994333at2759"/>
<proteinExistence type="predicted"/>
<evidence type="ECO:0000313" key="1">
    <source>
        <dbReference type="EMBL" id="MBA0819398.1"/>
    </source>
</evidence>
<comment type="caution">
    <text evidence="1">The sequence shown here is derived from an EMBL/GenBank/DDBJ whole genome shotgun (WGS) entry which is preliminary data.</text>
</comment>
<keyword evidence="2" id="KW-1185">Reference proteome</keyword>
<organism evidence="1 2">
    <name type="scientific">Gossypium harknessii</name>
    <dbReference type="NCBI Taxonomy" id="34285"/>
    <lineage>
        <taxon>Eukaryota</taxon>
        <taxon>Viridiplantae</taxon>
        <taxon>Streptophyta</taxon>
        <taxon>Embryophyta</taxon>
        <taxon>Tracheophyta</taxon>
        <taxon>Spermatophyta</taxon>
        <taxon>Magnoliopsida</taxon>
        <taxon>eudicotyledons</taxon>
        <taxon>Gunneridae</taxon>
        <taxon>Pentapetalae</taxon>
        <taxon>rosids</taxon>
        <taxon>malvids</taxon>
        <taxon>Malvales</taxon>
        <taxon>Malvaceae</taxon>
        <taxon>Malvoideae</taxon>
        <taxon>Gossypium</taxon>
    </lineage>
</organism>
<protein>
    <recommendedName>
        <fullName evidence="3">DUF4283 domain-containing protein</fullName>
    </recommendedName>
</protein>